<feature type="binding site" evidence="4">
    <location>
        <position position="251"/>
    </location>
    <ligand>
        <name>substrate</name>
    </ligand>
</feature>
<evidence type="ECO:0000256" key="4">
    <source>
        <dbReference type="PIRSR" id="PIRSR617939-2"/>
    </source>
</evidence>
<dbReference type="PANTHER" id="PTHR12935:SF0">
    <property type="entry name" value="GAMMA-GLUTAMYLCYCLOTRANSFERASE"/>
    <property type="match status" value="1"/>
</dbReference>
<dbReference type="EC" id="4.3.2.9" evidence="1"/>
<name>A0A084AS04_STACB</name>
<protein>
    <recommendedName>
        <fullName evidence="1">gamma-glutamylcyclotransferase</fullName>
        <ecNumber evidence="1">4.3.2.9</ecNumber>
    </recommendedName>
</protein>
<organism evidence="7 8">
    <name type="scientific">Stachybotrys chartarum (strain CBS 109288 / IBT 7711)</name>
    <name type="common">Toxic black mold</name>
    <name type="synonym">Stilbospora chartarum</name>
    <dbReference type="NCBI Taxonomy" id="1280523"/>
    <lineage>
        <taxon>Eukaryota</taxon>
        <taxon>Fungi</taxon>
        <taxon>Dikarya</taxon>
        <taxon>Ascomycota</taxon>
        <taxon>Pezizomycotina</taxon>
        <taxon>Sordariomycetes</taxon>
        <taxon>Hypocreomycetidae</taxon>
        <taxon>Hypocreales</taxon>
        <taxon>Stachybotryaceae</taxon>
        <taxon>Stachybotrys</taxon>
    </lineage>
</organism>
<keyword evidence="6" id="KW-0472">Membrane</keyword>
<dbReference type="HOGENOM" id="CLU_030506_1_0_1"/>
<feature type="region of interest" description="Disordered" evidence="5">
    <location>
        <begin position="123"/>
        <end position="143"/>
    </location>
</feature>
<feature type="transmembrane region" description="Helical" evidence="6">
    <location>
        <begin position="290"/>
        <end position="310"/>
    </location>
</feature>
<evidence type="ECO:0000313" key="8">
    <source>
        <dbReference type="Proteomes" id="UP000028045"/>
    </source>
</evidence>
<dbReference type="InterPro" id="IPR017939">
    <property type="entry name" value="G-Glutamylcylcotransferase"/>
</dbReference>
<accession>A0A084AS04</accession>
<dbReference type="Proteomes" id="UP000028045">
    <property type="component" value="Unassembled WGS sequence"/>
</dbReference>
<evidence type="ECO:0000256" key="2">
    <source>
        <dbReference type="ARBA" id="ARBA00023239"/>
    </source>
</evidence>
<gene>
    <name evidence="7" type="ORF">S7711_05496</name>
</gene>
<sequence length="377" mass="42606">MSHPPISCAAAAWQNVADCWMDSTIRRPTRASASSIPQTSPERLAKAVAYREKQDDKPTSNTQLYLAYGSNLSAETFLGRRGIRPLSAINVSVPTLDLSFDLPGLPYWEPCFANVTYRKLPDKPKLPDPTHPPEVPPFDPPQSGRGWHGGLIGVVYEVTQEDYDTIIRTEGGGASYQEIVVPCVPIPPRFSTPEKPPIPELPRPFLAKTLFAPYIPDEGLPDDPRKDKWWYRFVVRPHRPAPDYAQPSPRYMKLLTDGAKEHDLPEEYQRYMSSLQPYVPTTLRQEIGKFLFMAILVLPFLFFAIVPLIVGKDAKMPTWLAMVMAVIFNFVWTVYDNVFKPIFGDGERTVDEGSRRDSIRAAWSCHDEEKATLLVTE</sequence>
<dbReference type="OrthoDB" id="2017317at2759"/>
<keyword evidence="6" id="KW-0812">Transmembrane</keyword>
<keyword evidence="6" id="KW-1133">Transmembrane helix</keyword>
<proteinExistence type="predicted"/>
<feature type="active site" description="Proton acceptor" evidence="3">
    <location>
        <position position="170"/>
    </location>
</feature>
<keyword evidence="8" id="KW-1185">Reference proteome</keyword>
<feature type="compositionally biased region" description="Pro residues" evidence="5">
    <location>
        <begin position="129"/>
        <end position="140"/>
    </location>
</feature>
<reference evidence="7 8" key="1">
    <citation type="journal article" date="2014" name="BMC Genomics">
        <title>Comparative genome sequencing reveals chemotype-specific gene clusters in the toxigenic black mold Stachybotrys.</title>
        <authorList>
            <person name="Semeiks J."/>
            <person name="Borek D."/>
            <person name="Otwinowski Z."/>
            <person name="Grishin N.V."/>
        </authorList>
    </citation>
    <scope>NUCLEOTIDE SEQUENCE [LARGE SCALE GENOMIC DNA]</scope>
    <source>
        <strain evidence="8">CBS 109288 / IBT 7711</strain>
    </source>
</reference>
<dbReference type="EMBL" id="KL648591">
    <property type="protein sequence ID" value="KEY68083.1"/>
    <property type="molecule type" value="Genomic_DNA"/>
</dbReference>
<feature type="transmembrane region" description="Helical" evidence="6">
    <location>
        <begin position="316"/>
        <end position="335"/>
    </location>
</feature>
<feature type="binding site" evidence="4">
    <location>
        <begin position="65"/>
        <end position="70"/>
    </location>
    <ligand>
        <name>substrate</name>
    </ligand>
</feature>
<dbReference type="PANTHER" id="PTHR12935">
    <property type="entry name" value="GAMMA-GLUTAMYLCYCLOTRANSFERASE"/>
    <property type="match status" value="1"/>
</dbReference>
<evidence type="ECO:0000256" key="6">
    <source>
        <dbReference type="SAM" id="Phobius"/>
    </source>
</evidence>
<evidence type="ECO:0000313" key="7">
    <source>
        <dbReference type="EMBL" id="KEY68083.1"/>
    </source>
</evidence>
<evidence type="ECO:0000256" key="3">
    <source>
        <dbReference type="PIRSR" id="PIRSR617939-1"/>
    </source>
</evidence>
<evidence type="ECO:0000256" key="1">
    <source>
        <dbReference type="ARBA" id="ARBA00012346"/>
    </source>
</evidence>
<dbReference type="GO" id="GO:0003839">
    <property type="term" value="F:gamma-glutamylcyclotransferase activity"/>
    <property type="evidence" value="ECO:0007669"/>
    <property type="project" value="UniProtKB-EC"/>
</dbReference>
<evidence type="ECO:0000256" key="5">
    <source>
        <dbReference type="SAM" id="MobiDB-lite"/>
    </source>
</evidence>
<dbReference type="AlphaFoldDB" id="A0A084AS04"/>
<dbReference type="Gene3D" id="3.10.490.10">
    <property type="entry name" value="Gamma-glutamyl cyclotransferase-like"/>
    <property type="match status" value="1"/>
</dbReference>
<keyword evidence="2" id="KW-0456">Lyase</keyword>